<reference evidence="7" key="1">
    <citation type="submission" date="2021-04" db="EMBL/GenBank/DDBJ databases">
        <authorList>
            <consortium name="Molecular Ecology Group"/>
        </authorList>
    </citation>
    <scope>NUCLEOTIDE SEQUENCE</scope>
</reference>
<evidence type="ECO:0000256" key="2">
    <source>
        <dbReference type="ARBA" id="ARBA00023015"/>
    </source>
</evidence>
<keyword evidence="8" id="KW-1185">Reference proteome</keyword>
<feature type="domain" description="SAND" evidence="6">
    <location>
        <begin position="155"/>
        <end position="237"/>
    </location>
</feature>
<dbReference type="FunFam" id="3.10.390.10:FF:000004">
    <property type="entry name" value="Deformed epidermal autoregulatory factor 1"/>
    <property type="match status" value="1"/>
</dbReference>
<dbReference type="GO" id="GO:0046872">
    <property type="term" value="F:metal ion binding"/>
    <property type="evidence" value="ECO:0007669"/>
    <property type="project" value="UniProtKB-KW"/>
</dbReference>
<dbReference type="EMBL" id="CAJHNH020003095">
    <property type="protein sequence ID" value="CAG5128515.1"/>
    <property type="molecule type" value="Genomic_DNA"/>
</dbReference>
<evidence type="ECO:0000259" key="6">
    <source>
        <dbReference type="PROSITE" id="PS50864"/>
    </source>
</evidence>
<keyword evidence="2" id="KW-0805">Transcription regulation</keyword>
<dbReference type="PANTHER" id="PTHR10417">
    <property type="entry name" value="GLUCOCORTICOID MODULATORY ELEMENT-BINDING PROTEIN"/>
    <property type="match status" value="1"/>
</dbReference>
<dbReference type="OrthoDB" id="6433810at2759"/>
<evidence type="ECO:0000256" key="1">
    <source>
        <dbReference type="ARBA" id="ARBA00022553"/>
    </source>
</evidence>
<dbReference type="Proteomes" id="UP000678393">
    <property type="component" value="Unassembled WGS sequence"/>
</dbReference>
<feature type="region of interest" description="Disordered" evidence="5">
    <location>
        <begin position="1"/>
        <end position="21"/>
    </location>
</feature>
<dbReference type="Gene3D" id="3.10.390.10">
    <property type="entry name" value="SAND domain-like"/>
    <property type="match status" value="1"/>
</dbReference>
<proteinExistence type="predicted"/>
<feature type="non-terminal residue" evidence="7">
    <location>
        <position position="254"/>
    </location>
</feature>
<evidence type="ECO:0000256" key="3">
    <source>
        <dbReference type="ARBA" id="ARBA00023163"/>
    </source>
</evidence>
<organism evidence="7 8">
    <name type="scientific">Candidula unifasciata</name>
    <dbReference type="NCBI Taxonomy" id="100452"/>
    <lineage>
        <taxon>Eukaryota</taxon>
        <taxon>Metazoa</taxon>
        <taxon>Spiralia</taxon>
        <taxon>Lophotrochozoa</taxon>
        <taxon>Mollusca</taxon>
        <taxon>Gastropoda</taxon>
        <taxon>Heterobranchia</taxon>
        <taxon>Euthyneura</taxon>
        <taxon>Panpulmonata</taxon>
        <taxon>Eupulmonata</taxon>
        <taxon>Stylommatophora</taxon>
        <taxon>Helicina</taxon>
        <taxon>Helicoidea</taxon>
        <taxon>Geomitridae</taxon>
        <taxon>Candidula</taxon>
    </lineage>
</organism>
<protein>
    <recommendedName>
        <fullName evidence="6">SAND domain-containing protein</fullName>
    </recommendedName>
</protein>
<comment type="caution">
    <text evidence="7">The sequence shown here is derived from an EMBL/GenBank/DDBJ whole genome shotgun (WGS) entry which is preliminary data.</text>
</comment>
<dbReference type="Pfam" id="PF01342">
    <property type="entry name" value="SAND"/>
    <property type="match status" value="1"/>
</dbReference>
<feature type="region of interest" description="Disordered" evidence="5">
    <location>
        <begin position="56"/>
        <end position="126"/>
    </location>
</feature>
<dbReference type="GO" id="GO:0003677">
    <property type="term" value="F:DNA binding"/>
    <property type="evidence" value="ECO:0007669"/>
    <property type="project" value="UniProtKB-KW"/>
</dbReference>
<evidence type="ECO:0000256" key="5">
    <source>
        <dbReference type="SAM" id="MobiDB-lite"/>
    </source>
</evidence>
<keyword evidence="3" id="KW-0804">Transcription</keyword>
<keyword evidence="4" id="KW-0539">Nucleus</keyword>
<dbReference type="SMART" id="SM00258">
    <property type="entry name" value="SAND"/>
    <property type="match status" value="1"/>
</dbReference>
<evidence type="ECO:0000313" key="7">
    <source>
        <dbReference type="EMBL" id="CAG5128515.1"/>
    </source>
</evidence>
<dbReference type="InterPro" id="IPR010919">
    <property type="entry name" value="SAND-like_dom_sf"/>
</dbReference>
<keyword evidence="1" id="KW-0597">Phosphoprotein</keyword>
<evidence type="ECO:0000256" key="4">
    <source>
        <dbReference type="ARBA" id="ARBA00023242"/>
    </source>
</evidence>
<dbReference type="InterPro" id="IPR000770">
    <property type="entry name" value="SAND_dom"/>
</dbReference>
<accession>A0A8S3ZL98</accession>
<feature type="compositionally biased region" description="Polar residues" evidence="5">
    <location>
        <begin position="76"/>
        <end position="85"/>
    </location>
</feature>
<feature type="compositionally biased region" description="Basic residues" evidence="5">
    <location>
        <begin position="1"/>
        <end position="14"/>
    </location>
</feature>
<name>A0A8S3ZL98_9EUPU</name>
<dbReference type="SUPFAM" id="SSF63763">
    <property type="entry name" value="SAND domain-like"/>
    <property type="match status" value="1"/>
</dbReference>
<gene>
    <name evidence="7" type="ORF">CUNI_LOCUS14073</name>
</gene>
<dbReference type="PROSITE" id="PS50864">
    <property type="entry name" value="SAND"/>
    <property type="match status" value="1"/>
</dbReference>
<dbReference type="AlphaFoldDB" id="A0A8S3ZL98"/>
<evidence type="ECO:0000313" key="8">
    <source>
        <dbReference type="Proteomes" id="UP000678393"/>
    </source>
</evidence>
<feature type="compositionally biased region" description="Low complexity" evidence="5">
    <location>
        <begin position="95"/>
        <end position="121"/>
    </location>
</feature>
<sequence>MRKRTRRGRGRGRRAAASSVEILPGSDVNSFATTMPGFSQDMEMDEDGEIVVELTQDREKPSDVPVNPCTIESPLDVNSRSNTGFVMSPAPSPPSNANSNAGTTVSTSSSSSVDGDAASDVGDNELMHSGFMQTGPSNYRIGSTIVNLNNCSDDDVTPEFRQNDICLQVECGDNKGLMYMSKLYQGSKGKCIELGGKWFTPNEFQAVSGRESAKDWKRSIRHHGRSLKLLLSKNVLDVHPAACRCDSCSQLQQL</sequence>